<dbReference type="EMBL" id="SDRB02009362">
    <property type="protein sequence ID" value="THG08366.1"/>
    <property type="molecule type" value="Genomic_DNA"/>
</dbReference>
<comment type="subcellular location">
    <subcellularLocation>
        <location evidence="1 8">Cell membrane</location>
        <topology evidence="1 8">Multi-pass membrane protein</topology>
    </subcellularLocation>
</comment>
<feature type="compositionally biased region" description="Polar residues" evidence="9">
    <location>
        <begin position="63"/>
        <end position="73"/>
    </location>
</feature>
<evidence type="ECO:0000313" key="11">
    <source>
        <dbReference type="EMBL" id="THG08366.1"/>
    </source>
</evidence>
<evidence type="ECO:0000256" key="8">
    <source>
        <dbReference type="RuleBase" id="RU361233"/>
    </source>
</evidence>
<gene>
    <name evidence="11" type="ORF">TEA_000935</name>
</gene>
<feature type="transmembrane region" description="Helical" evidence="8">
    <location>
        <begin position="142"/>
        <end position="161"/>
    </location>
</feature>
<keyword evidence="7 8" id="KW-0472">Membrane</keyword>
<dbReference type="PANTHER" id="PTHR33573:SF38">
    <property type="entry name" value="CASP-LIKE PROTEIN 4A1"/>
    <property type="match status" value="1"/>
</dbReference>
<evidence type="ECO:0000256" key="5">
    <source>
        <dbReference type="ARBA" id="ARBA00022692"/>
    </source>
</evidence>
<evidence type="ECO:0000259" key="10">
    <source>
        <dbReference type="Pfam" id="PF04535"/>
    </source>
</evidence>
<dbReference type="AlphaFoldDB" id="A0A4S4DZX8"/>
<evidence type="ECO:0000256" key="3">
    <source>
        <dbReference type="ARBA" id="ARBA00011489"/>
    </source>
</evidence>
<dbReference type="STRING" id="542762.A0A4S4DZX8"/>
<protein>
    <recommendedName>
        <fullName evidence="8">CASP-like protein</fullName>
    </recommendedName>
</protein>
<proteinExistence type="inferred from homology"/>
<feature type="compositionally biased region" description="Low complexity" evidence="9">
    <location>
        <begin position="45"/>
        <end position="58"/>
    </location>
</feature>
<feature type="compositionally biased region" description="Basic and acidic residues" evidence="9">
    <location>
        <begin position="92"/>
        <end position="102"/>
    </location>
</feature>
<evidence type="ECO:0000256" key="6">
    <source>
        <dbReference type="ARBA" id="ARBA00022989"/>
    </source>
</evidence>
<reference evidence="11 12" key="1">
    <citation type="journal article" date="2018" name="Proc. Natl. Acad. Sci. U.S.A.">
        <title>Draft genome sequence of Camellia sinensis var. sinensis provides insights into the evolution of the tea genome and tea quality.</title>
        <authorList>
            <person name="Wei C."/>
            <person name="Yang H."/>
            <person name="Wang S."/>
            <person name="Zhao J."/>
            <person name="Liu C."/>
            <person name="Gao L."/>
            <person name="Xia E."/>
            <person name="Lu Y."/>
            <person name="Tai Y."/>
            <person name="She G."/>
            <person name="Sun J."/>
            <person name="Cao H."/>
            <person name="Tong W."/>
            <person name="Gao Q."/>
            <person name="Li Y."/>
            <person name="Deng W."/>
            <person name="Jiang X."/>
            <person name="Wang W."/>
            <person name="Chen Q."/>
            <person name="Zhang S."/>
            <person name="Li H."/>
            <person name="Wu J."/>
            <person name="Wang P."/>
            <person name="Li P."/>
            <person name="Shi C."/>
            <person name="Zheng F."/>
            <person name="Jian J."/>
            <person name="Huang B."/>
            <person name="Shan D."/>
            <person name="Shi M."/>
            <person name="Fang C."/>
            <person name="Yue Y."/>
            <person name="Li F."/>
            <person name="Li D."/>
            <person name="Wei S."/>
            <person name="Han B."/>
            <person name="Jiang C."/>
            <person name="Yin Y."/>
            <person name="Xia T."/>
            <person name="Zhang Z."/>
            <person name="Bennetzen J.L."/>
            <person name="Zhao S."/>
            <person name="Wan X."/>
        </authorList>
    </citation>
    <scope>NUCLEOTIDE SEQUENCE [LARGE SCALE GENOMIC DNA]</scope>
    <source>
        <strain evidence="12">cv. Shuchazao</strain>
        <tissue evidence="11">Leaf</tissue>
    </source>
</reference>
<comment type="similarity">
    <text evidence="2 8">Belongs to the Casparian strip membrane proteins (CASP) family.</text>
</comment>
<sequence>MEKKMENQENKTISEEEPTTAHAIADSSPAQSPSPSPPRDPKPSLPSARSPAESSVSSDLSHRTSLSHGSSPRENPPENVKSPSPQPVVNRFVREEPVEVTKLDPGPGIGDVEGGGSERRTRRPLSILRRVKREKMVKKAALGLRIWGLVFCLISFVVMASDKNKGWALDSFYRYKEFSSVGTKCTKTMSDKSALTSYLVLMCTQINEDLLKILTYLLMSASSSAATRVDDWISNWGNDKFPAMASASVGVSFVAFVALASSSLISGYTLFTFRST</sequence>
<evidence type="ECO:0000256" key="1">
    <source>
        <dbReference type="ARBA" id="ARBA00004651"/>
    </source>
</evidence>
<feature type="transmembrane region" description="Helical" evidence="8">
    <location>
        <begin position="249"/>
        <end position="271"/>
    </location>
</feature>
<dbReference type="PANTHER" id="PTHR33573">
    <property type="entry name" value="CASP-LIKE PROTEIN 4A4"/>
    <property type="match status" value="1"/>
</dbReference>
<organism evidence="11 12">
    <name type="scientific">Camellia sinensis var. sinensis</name>
    <name type="common">China tea</name>
    <dbReference type="NCBI Taxonomy" id="542762"/>
    <lineage>
        <taxon>Eukaryota</taxon>
        <taxon>Viridiplantae</taxon>
        <taxon>Streptophyta</taxon>
        <taxon>Embryophyta</taxon>
        <taxon>Tracheophyta</taxon>
        <taxon>Spermatophyta</taxon>
        <taxon>Magnoliopsida</taxon>
        <taxon>eudicotyledons</taxon>
        <taxon>Gunneridae</taxon>
        <taxon>Pentapetalae</taxon>
        <taxon>asterids</taxon>
        <taxon>Ericales</taxon>
        <taxon>Theaceae</taxon>
        <taxon>Camellia</taxon>
    </lineage>
</organism>
<evidence type="ECO:0000256" key="2">
    <source>
        <dbReference type="ARBA" id="ARBA00007651"/>
    </source>
</evidence>
<feature type="region of interest" description="Disordered" evidence="9">
    <location>
        <begin position="1"/>
        <end position="119"/>
    </location>
</feature>
<dbReference type="Proteomes" id="UP000306102">
    <property type="component" value="Unassembled WGS sequence"/>
</dbReference>
<comment type="caution">
    <text evidence="8">Lacks conserved residue(s) required for the propagation of feature annotation.</text>
</comment>
<dbReference type="InterPro" id="IPR006702">
    <property type="entry name" value="CASP_dom"/>
</dbReference>
<feature type="compositionally biased region" description="Basic and acidic residues" evidence="9">
    <location>
        <begin position="1"/>
        <end position="14"/>
    </location>
</feature>
<name>A0A4S4DZX8_CAMSN</name>
<dbReference type="Pfam" id="PF04535">
    <property type="entry name" value="CASP_dom"/>
    <property type="match status" value="2"/>
</dbReference>
<evidence type="ECO:0000256" key="9">
    <source>
        <dbReference type="SAM" id="MobiDB-lite"/>
    </source>
</evidence>
<feature type="domain" description="Casparian strip membrane protein" evidence="10">
    <location>
        <begin position="213"/>
        <end position="258"/>
    </location>
</feature>
<accession>A0A4S4DZX8</accession>
<keyword evidence="5 8" id="KW-0812">Transmembrane</keyword>
<evidence type="ECO:0000313" key="12">
    <source>
        <dbReference type="Proteomes" id="UP000306102"/>
    </source>
</evidence>
<keyword evidence="6 8" id="KW-1133">Transmembrane helix</keyword>
<comment type="subunit">
    <text evidence="3 8">Homodimer and heterodimers.</text>
</comment>
<dbReference type="GO" id="GO:0005886">
    <property type="term" value="C:plasma membrane"/>
    <property type="evidence" value="ECO:0007669"/>
    <property type="project" value="UniProtKB-SubCell"/>
</dbReference>
<comment type="caution">
    <text evidence="11">The sequence shown here is derived from an EMBL/GenBank/DDBJ whole genome shotgun (WGS) entry which is preliminary data.</text>
</comment>
<feature type="domain" description="Casparian strip membrane protein" evidence="10">
    <location>
        <begin position="135"/>
        <end position="179"/>
    </location>
</feature>
<keyword evidence="12" id="KW-1185">Reference proteome</keyword>
<evidence type="ECO:0000256" key="4">
    <source>
        <dbReference type="ARBA" id="ARBA00022475"/>
    </source>
</evidence>
<keyword evidence="4 8" id="KW-1003">Cell membrane</keyword>
<evidence type="ECO:0000256" key="7">
    <source>
        <dbReference type="ARBA" id="ARBA00023136"/>
    </source>
</evidence>